<evidence type="ECO:0000256" key="8">
    <source>
        <dbReference type="ARBA" id="ARBA00048968"/>
    </source>
</evidence>
<keyword evidence="4" id="KW-0479">Metal-binding</keyword>
<comment type="catalytic activity">
    <reaction evidence="7">
        <text>adenosine + H2O + H(+) = inosine + NH4(+)</text>
        <dbReference type="Rhea" id="RHEA:24408"/>
        <dbReference type="ChEBI" id="CHEBI:15377"/>
        <dbReference type="ChEBI" id="CHEBI:15378"/>
        <dbReference type="ChEBI" id="CHEBI:16335"/>
        <dbReference type="ChEBI" id="CHEBI:17596"/>
        <dbReference type="ChEBI" id="CHEBI:28938"/>
        <dbReference type="EC" id="3.5.4.4"/>
    </reaction>
    <physiologicalReaction direction="left-to-right" evidence="7">
        <dbReference type="Rhea" id="RHEA:24409"/>
    </physiologicalReaction>
</comment>
<keyword evidence="5" id="KW-0378">Hydrolase</keyword>
<evidence type="ECO:0000256" key="9">
    <source>
        <dbReference type="ARBA" id="ARBA00049893"/>
    </source>
</evidence>
<dbReference type="PANTHER" id="PTHR30616:SF2">
    <property type="entry name" value="PURINE NUCLEOSIDE PHOSPHORYLASE LACC1"/>
    <property type="match status" value="1"/>
</dbReference>
<keyword evidence="12" id="KW-1185">Reference proteome</keyword>
<keyword evidence="6" id="KW-0862">Zinc</keyword>
<dbReference type="Proteomes" id="UP000256542">
    <property type="component" value="Unassembled WGS sequence"/>
</dbReference>
<dbReference type="InterPro" id="IPR011324">
    <property type="entry name" value="Cytotoxic_necrot_fac-like_cat"/>
</dbReference>
<accession>A0A3E0DK45</accession>
<comment type="catalytic activity">
    <reaction evidence="9">
        <text>S-methyl-5'-thioadenosine + phosphate = 5-(methylsulfanyl)-alpha-D-ribose 1-phosphate + adenine</text>
        <dbReference type="Rhea" id="RHEA:11852"/>
        <dbReference type="ChEBI" id="CHEBI:16708"/>
        <dbReference type="ChEBI" id="CHEBI:17509"/>
        <dbReference type="ChEBI" id="CHEBI:43474"/>
        <dbReference type="ChEBI" id="CHEBI:58533"/>
        <dbReference type="EC" id="2.4.2.28"/>
    </reaction>
    <physiologicalReaction direction="left-to-right" evidence="9">
        <dbReference type="Rhea" id="RHEA:11853"/>
    </physiologicalReaction>
</comment>
<evidence type="ECO:0000256" key="6">
    <source>
        <dbReference type="ARBA" id="ARBA00022833"/>
    </source>
</evidence>
<evidence type="ECO:0000313" key="12">
    <source>
        <dbReference type="Proteomes" id="UP000256542"/>
    </source>
</evidence>
<comment type="catalytic activity">
    <reaction evidence="1">
        <text>inosine + phosphate = alpha-D-ribose 1-phosphate + hypoxanthine</text>
        <dbReference type="Rhea" id="RHEA:27646"/>
        <dbReference type="ChEBI" id="CHEBI:17368"/>
        <dbReference type="ChEBI" id="CHEBI:17596"/>
        <dbReference type="ChEBI" id="CHEBI:43474"/>
        <dbReference type="ChEBI" id="CHEBI:57720"/>
        <dbReference type="EC" id="2.4.2.1"/>
    </reaction>
    <physiologicalReaction direction="left-to-right" evidence="1">
        <dbReference type="Rhea" id="RHEA:27647"/>
    </physiologicalReaction>
</comment>
<dbReference type="GO" id="GO:0016787">
    <property type="term" value="F:hydrolase activity"/>
    <property type="evidence" value="ECO:0007669"/>
    <property type="project" value="UniProtKB-KW"/>
</dbReference>
<dbReference type="SUPFAM" id="SSF64438">
    <property type="entry name" value="CNF1/YfiH-like putative cysteine hydrolases"/>
    <property type="match status" value="1"/>
</dbReference>
<name>A0A3E0DK45_9GAMM</name>
<organism evidence="11 12">
    <name type="scientific">Marinomonas pollencensis</name>
    <dbReference type="NCBI Taxonomy" id="491954"/>
    <lineage>
        <taxon>Bacteria</taxon>
        <taxon>Pseudomonadati</taxon>
        <taxon>Pseudomonadota</taxon>
        <taxon>Gammaproteobacteria</taxon>
        <taxon>Oceanospirillales</taxon>
        <taxon>Oceanospirillaceae</taxon>
        <taxon>Marinomonas</taxon>
    </lineage>
</organism>
<evidence type="ECO:0000256" key="10">
    <source>
        <dbReference type="RuleBase" id="RU361274"/>
    </source>
</evidence>
<dbReference type="InterPro" id="IPR038371">
    <property type="entry name" value="Cu_polyphenol_OxRdtase_sf"/>
</dbReference>
<dbReference type="GO" id="GO:0017061">
    <property type="term" value="F:S-methyl-5-thioadenosine phosphorylase activity"/>
    <property type="evidence" value="ECO:0007669"/>
    <property type="project" value="UniProtKB-EC"/>
</dbReference>
<evidence type="ECO:0000256" key="7">
    <source>
        <dbReference type="ARBA" id="ARBA00047989"/>
    </source>
</evidence>
<dbReference type="PANTHER" id="PTHR30616">
    <property type="entry name" value="UNCHARACTERIZED PROTEIN YFIH"/>
    <property type="match status" value="1"/>
</dbReference>
<dbReference type="EMBL" id="QUNG01000007">
    <property type="protein sequence ID" value="REG83002.1"/>
    <property type="molecule type" value="Genomic_DNA"/>
</dbReference>
<comment type="catalytic activity">
    <reaction evidence="8">
        <text>adenosine + phosphate = alpha-D-ribose 1-phosphate + adenine</text>
        <dbReference type="Rhea" id="RHEA:27642"/>
        <dbReference type="ChEBI" id="CHEBI:16335"/>
        <dbReference type="ChEBI" id="CHEBI:16708"/>
        <dbReference type="ChEBI" id="CHEBI:43474"/>
        <dbReference type="ChEBI" id="CHEBI:57720"/>
        <dbReference type="EC" id="2.4.2.1"/>
    </reaction>
    <physiologicalReaction direction="left-to-right" evidence="8">
        <dbReference type="Rhea" id="RHEA:27643"/>
    </physiologicalReaction>
</comment>
<dbReference type="Pfam" id="PF02578">
    <property type="entry name" value="Cu-oxidase_4"/>
    <property type="match status" value="1"/>
</dbReference>
<reference evidence="11 12" key="1">
    <citation type="submission" date="2018-08" db="EMBL/GenBank/DDBJ databases">
        <title>Genomic Encyclopedia of Type Strains, Phase III (KMG-III): the genomes of soil and plant-associated and newly described type strains.</title>
        <authorList>
            <person name="Whitman W."/>
        </authorList>
    </citation>
    <scope>NUCLEOTIDE SEQUENCE [LARGE SCALE GENOMIC DNA]</scope>
    <source>
        <strain evidence="11 12">CECT 7375</strain>
    </source>
</reference>
<dbReference type="InterPro" id="IPR003730">
    <property type="entry name" value="Cu_polyphenol_OxRdtase"/>
</dbReference>
<dbReference type="NCBIfam" id="TIGR00726">
    <property type="entry name" value="peptidoglycan editing factor PgeF"/>
    <property type="match status" value="1"/>
</dbReference>
<dbReference type="Gene3D" id="3.60.140.10">
    <property type="entry name" value="CNF1/YfiH-like putative cysteine hydrolases"/>
    <property type="match status" value="1"/>
</dbReference>
<evidence type="ECO:0000256" key="1">
    <source>
        <dbReference type="ARBA" id="ARBA00000553"/>
    </source>
</evidence>
<evidence type="ECO:0000313" key="11">
    <source>
        <dbReference type="EMBL" id="REG83002.1"/>
    </source>
</evidence>
<evidence type="ECO:0000256" key="4">
    <source>
        <dbReference type="ARBA" id="ARBA00022723"/>
    </source>
</evidence>
<keyword evidence="3" id="KW-0808">Transferase</keyword>
<dbReference type="CDD" id="cd16833">
    <property type="entry name" value="YfiH"/>
    <property type="match status" value="1"/>
</dbReference>
<evidence type="ECO:0000256" key="2">
    <source>
        <dbReference type="ARBA" id="ARBA00007353"/>
    </source>
</evidence>
<evidence type="ECO:0000256" key="3">
    <source>
        <dbReference type="ARBA" id="ARBA00022679"/>
    </source>
</evidence>
<evidence type="ECO:0000256" key="5">
    <source>
        <dbReference type="ARBA" id="ARBA00022801"/>
    </source>
</evidence>
<protein>
    <recommendedName>
        <fullName evidence="10">Purine nucleoside phosphorylase</fullName>
    </recommendedName>
</protein>
<comment type="similarity">
    <text evidence="2 10">Belongs to the purine nucleoside phosphorylase YfiH/LACC1 family.</text>
</comment>
<comment type="caution">
    <text evidence="11">The sequence shown here is derived from an EMBL/GenBank/DDBJ whole genome shotgun (WGS) entry which is preliminary data.</text>
</comment>
<dbReference type="AlphaFoldDB" id="A0A3E0DK45"/>
<sequence length="251" mass="27001">MDKVTQTYVAASWPAPNNVKAFTSMRHGGVSQGEYGSLNLGAHVGDSDAAVQRNRQIFSSSVGMPESLVWLNQVHGTHVAVLPSSQTIAAADSAVTRQQNQVCAVLTADCLPVFFCNKQGTQVAVAHAGWRSLCFGVLEETLKHFDPSDDVLVWLGPAIGPAAFEVGGEVREAFMAQQAEAAEAFVAKGSGKWLGNLYLLAKQRLAAQGVTEVYGGDFCTYQNEADFFSYRRSGKTGRMASVIWFEDDSAK</sequence>
<gene>
    <name evidence="11" type="ORF">DFP81_107177</name>
</gene>
<dbReference type="RefSeq" id="WP_245959147.1">
    <property type="nucleotide sequence ID" value="NZ_QUNG01000007.1"/>
</dbReference>
<dbReference type="GO" id="GO:0005507">
    <property type="term" value="F:copper ion binding"/>
    <property type="evidence" value="ECO:0007669"/>
    <property type="project" value="TreeGrafter"/>
</dbReference>
<proteinExistence type="inferred from homology"/>